<proteinExistence type="predicted"/>
<evidence type="ECO:0000313" key="3">
    <source>
        <dbReference type="Proteomes" id="UP000266841"/>
    </source>
</evidence>
<dbReference type="Proteomes" id="UP000266841">
    <property type="component" value="Unassembled WGS sequence"/>
</dbReference>
<feature type="region of interest" description="Disordered" evidence="1">
    <location>
        <begin position="56"/>
        <end position="93"/>
    </location>
</feature>
<accession>K0RMX8</accession>
<comment type="caution">
    <text evidence="2">The sequence shown here is derived from an EMBL/GenBank/DDBJ whole genome shotgun (WGS) entry which is preliminary data.</text>
</comment>
<evidence type="ECO:0000256" key="1">
    <source>
        <dbReference type="SAM" id="MobiDB-lite"/>
    </source>
</evidence>
<gene>
    <name evidence="2" type="ORF">THAOC_25867</name>
</gene>
<evidence type="ECO:0000313" key="2">
    <source>
        <dbReference type="EMBL" id="EJK54500.1"/>
    </source>
</evidence>
<dbReference type="EMBL" id="AGNL01035727">
    <property type="protein sequence ID" value="EJK54500.1"/>
    <property type="molecule type" value="Genomic_DNA"/>
</dbReference>
<feature type="compositionally biased region" description="Polar residues" evidence="1">
    <location>
        <begin position="67"/>
        <end position="90"/>
    </location>
</feature>
<reference evidence="2 3" key="1">
    <citation type="journal article" date="2012" name="Genome Biol.">
        <title>Genome and low-iron response of an oceanic diatom adapted to chronic iron limitation.</title>
        <authorList>
            <person name="Lommer M."/>
            <person name="Specht M."/>
            <person name="Roy A.S."/>
            <person name="Kraemer L."/>
            <person name="Andreson R."/>
            <person name="Gutowska M.A."/>
            <person name="Wolf J."/>
            <person name="Bergner S.V."/>
            <person name="Schilhabel M.B."/>
            <person name="Klostermeier U.C."/>
            <person name="Beiko R.G."/>
            <person name="Rosenstiel P."/>
            <person name="Hippler M."/>
            <person name="Laroche J."/>
        </authorList>
    </citation>
    <scope>NUCLEOTIDE SEQUENCE [LARGE SCALE GENOMIC DNA]</scope>
    <source>
        <strain evidence="2 3">CCMP1005</strain>
    </source>
</reference>
<sequence length="239" mass="25868">MVNAYNTAEINGRVAAPFLWDPVTSSIGYLNVGFPKLITMVGREMGTLSLLLCSRRTSAGRSRPHSRPNQPSSPLKTRSQQHPPSCSSSLYPPRRVKLEVPHLGVLAPQREKLLVRPPLGNPAVAKDDDLVGVLDGAETVGDDKDGPVAAEPVEGVLDRVLRHGAAITNHRLPSLGEAVHEGRELSVLDHPPDLLVRRFPPPVLDVRLERVVEQRARLRHDADGAPGGSSVSSTGHPRR</sequence>
<feature type="compositionally biased region" description="Polar residues" evidence="1">
    <location>
        <begin position="229"/>
        <end position="239"/>
    </location>
</feature>
<name>K0RMX8_THAOC</name>
<keyword evidence="3" id="KW-1185">Reference proteome</keyword>
<feature type="region of interest" description="Disordered" evidence="1">
    <location>
        <begin position="217"/>
        <end position="239"/>
    </location>
</feature>
<organism evidence="2 3">
    <name type="scientific">Thalassiosira oceanica</name>
    <name type="common">Marine diatom</name>
    <dbReference type="NCBI Taxonomy" id="159749"/>
    <lineage>
        <taxon>Eukaryota</taxon>
        <taxon>Sar</taxon>
        <taxon>Stramenopiles</taxon>
        <taxon>Ochrophyta</taxon>
        <taxon>Bacillariophyta</taxon>
        <taxon>Coscinodiscophyceae</taxon>
        <taxon>Thalassiosirophycidae</taxon>
        <taxon>Thalassiosirales</taxon>
        <taxon>Thalassiosiraceae</taxon>
        <taxon>Thalassiosira</taxon>
    </lineage>
</organism>
<protein>
    <submittedName>
        <fullName evidence="2">Uncharacterized protein</fullName>
    </submittedName>
</protein>
<dbReference type="AlphaFoldDB" id="K0RMX8"/>